<name>A0A1S6J6G4_9ACTN</name>
<dbReference type="Proteomes" id="UP000189443">
    <property type="component" value="Chromosome"/>
</dbReference>
<protein>
    <submittedName>
        <fullName evidence="1">Uncharacterized protein</fullName>
    </submittedName>
</protein>
<sequence>MSSDGDFTIAAYNNGTYAGLMEWNADPVGNTPGDAFRVLDRLSDGWGMEAHMTSPVTGRTATTRGHTAVYYSPYGTGNLTEGTTVYIQLCAIKGTTERCSIAYSGHA</sequence>
<evidence type="ECO:0000313" key="2">
    <source>
        <dbReference type="Proteomes" id="UP000189443"/>
    </source>
</evidence>
<dbReference type="OrthoDB" id="4228301at2"/>
<evidence type="ECO:0000313" key="1">
    <source>
        <dbReference type="EMBL" id="AQS67362.1"/>
    </source>
</evidence>
<reference evidence="1 2" key="1">
    <citation type="submission" date="2017-02" db="EMBL/GenBank/DDBJ databases">
        <title>Streptomyces pactum ACT12 Genome sequencing and assembly.</title>
        <authorList>
            <person name="Xue Q."/>
            <person name="Yan X."/>
            <person name="Jia L."/>
            <person name="Yan H."/>
        </authorList>
    </citation>
    <scope>NUCLEOTIDE SEQUENCE [LARGE SCALE GENOMIC DNA]</scope>
    <source>
        <strain evidence="1 2">ACT12</strain>
    </source>
</reference>
<dbReference type="RefSeq" id="WP_055421785.1">
    <property type="nucleotide sequence ID" value="NZ_CP019724.1"/>
</dbReference>
<accession>A0A1S6J6G4</accession>
<keyword evidence="2" id="KW-1185">Reference proteome</keyword>
<dbReference type="KEGG" id="spac:B1H29_10865"/>
<gene>
    <name evidence="1" type="ORF">B1H29_10865</name>
</gene>
<proteinExistence type="predicted"/>
<dbReference type="EMBL" id="CP019724">
    <property type="protein sequence ID" value="AQS67362.1"/>
    <property type="molecule type" value="Genomic_DNA"/>
</dbReference>
<dbReference type="AlphaFoldDB" id="A0A1S6J6G4"/>
<organism evidence="1 2">
    <name type="scientific">Streptomyces pactum</name>
    <dbReference type="NCBI Taxonomy" id="68249"/>
    <lineage>
        <taxon>Bacteria</taxon>
        <taxon>Bacillati</taxon>
        <taxon>Actinomycetota</taxon>
        <taxon>Actinomycetes</taxon>
        <taxon>Kitasatosporales</taxon>
        <taxon>Streptomycetaceae</taxon>
        <taxon>Streptomyces</taxon>
    </lineage>
</organism>